<dbReference type="Gene3D" id="2.60.120.600">
    <property type="entry name" value="Domain of unknown function DUF1214, C-terminal domain"/>
    <property type="match status" value="1"/>
</dbReference>
<feature type="domain" description="DUF1214" evidence="1">
    <location>
        <begin position="318"/>
        <end position="426"/>
    </location>
</feature>
<feature type="domain" description="DUF1254" evidence="2">
    <location>
        <begin position="49"/>
        <end position="179"/>
    </location>
</feature>
<dbReference type="Pfam" id="PF06863">
    <property type="entry name" value="DUF1254"/>
    <property type="match status" value="1"/>
</dbReference>
<sequence>MHPDYAANLARSAYLWAYPMVNMINRRDRLSAAPEPGRLGGVLPAAPTGQIAMLDDYIDPGQTFIACPNQDVVYGLGYFSLDEQPVVVQVPDFGDRFFVYAFYDARTDQFGRIGSMYGTVAGHYLLAGPGWHGEVPAGIVEVLRSPTTLANAIPRVFMDDTDADRAAIGPLLDQIMVYPLTEFTGQMKTKNWSDVPSFPVEADSTGEETKWVRPETFFDQLPEVLATVPPQPGEQALYAQFTGLLDAAARFPDLRETIEKAVADTDTGLVKGLMRWGYNGSPDRNGWNRSIHNSEWGVDYYNRAATSRSNMFENRPPETQYFYTDHDSDGRELRGESTYRIVFPAGELPPVDGFWSLTLYNEHHFFFPNDLHRYSLGTKNKTLTHGADGSLTLYAGATDPGPDRRSNWLPAPDGPFSLYLRAYGGQAPILDRSWTPPQITRSRH</sequence>
<dbReference type="InterPro" id="IPR037049">
    <property type="entry name" value="DUF1214_C_sf"/>
</dbReference>
<dbReference type="Pfam" id="PF06742">
    <property type="entry name" value="DUF1214"/>
    <property type="match status" value="1"/>
</dbReference>
<dbReference type="RefSeq" id="WP_387703346.1">
    <property type="nucleotide sequence ID" value="NZ_JBIAMX010000041.1"/>
</dbReference>
<evidence type="ECO:0000259" key="1">
    <source>
        <dbReference type="Pfam" id="PF06742"/>
    </source>
</evidence>
<dbReference type="PANTHER" id="PTHR36509:SF2">
    <property type="entry name" value="BLL3101 PROTEIN"/>
    <property type="match status" value="1"/>
</dbReference>
<dbReference type="EMBL" id="JBIAMX010000041">
    <property type="protein sequence ID" value="MFF0547300.1"/>
    <property type="molecule type" value="Genomic_DNA"/>
</dbReference>
<dbReference type="PANTHER" id="PTHR36509">
    <property type="entry name" value="BLL3101 PROTEIN"/>
    <property type="match status" value="1"/>
</dbReference>
<evidence type="ECO:0000259" key="2">
    <source>
        <dbReference type="Pfam" id="PF06863"/>
    </source>
</evidence>
<dbReference type="SUPFAM" id="SSF160935">
    <property type="entry name" value="VPA0735-like"/>
    <property type="match status" value="1"/>
</dbReference>
<keyword evidence="4" id="KW-1185">Reference proteome</keyword>
<proteinExistence type="predicted"/>
<gene>
    <name evidence="3" type="ORF">ACFYTF_31160</name>
</gene>
<organism evidence="3 4">
    <name type="scientific">Nocardia thailandica</name>
    <dbReference type="NCBI Taxonomy" id="257275"/>
    <lineage>
        <taxon>Bacteria</taxon>
        <taxon>Bacillati</taxon>
        <taxon>Actinomycetota</taxon>
        <taxon>Actinomycetes</taxon>
        <taxon>Mycobacteriales</taxon>
        <taxon>Nocardiaceae</taxon>
        <taxon>Nocardia</taxon>
    </lineage>
</organism>
<protein>
    <submittedName>
        <fullName evidence="3">DUF1254 domain-containing protein</fullName>
    </submittedName>
</protein>
<comment type="caution">
    <text evidence="3">The sequence shown here is derived from an EMBL/GenBank/DDBJ whole genome shotgun (WGS) entry which is preliminary data.</text>
</comment>
<name>A0ABW6PXX1_9NOCA</name>
<dbReference type="Gene3D" id="2.60.40.1610">
    <property type="entry name" value="Domain of unknown function DUF1254"/>
    <property type="match status" value="1"/>
</dbReference>
<dbReference type="Proteomes" id="UP001601444">
    <property type="component" value="Unassembled WGS sequence"/>
</dbReference>
<dbReference type="InterPro" id="IPR010679">
    <property type="entry name" value="DUF1254"/>
</dbReference>
<evidence type="ECO:0000313" key="4">
    <source>
        <dbReference type="Proteomes" id="UP001601444"/>
    </source>
</evidence>
<evidence type="ECO:0000313" key="3">
    <source>
        <dbReference type="EMBL" id="MFF0547300.1"/>
    </source>
</evidence>
<dbReference type="InterPro" id="IPR037050">
    <property type="entry name" value="DUF1254_sf"/>
</dbReference>
<reference evidence="3 4" key="1">
    <citation type="submission" date="2024-10" db="EMBL/GenBank/DDBJ databases">
        <title>The Natural Products Discovery Center: Release of the First 8490 Sequenced Strains for Exploring Actinobacteria Biosynthetic Diversity.</title>
        <authorList>
            <person name="Kalkreuter E."/>
            <person name="Kautsar S.A."/>
            <person name="Yang D."/>
            <person name="Bader C.D."/>
            <person name="Teijaro C.N."/>
            <person name="Fluegel L."/>
            <person name="Davis C.M."/>
            <person name="Simpson J.R."/>
            <person name="Lauterbach L."/>
            <person name="Steele A.D."/>
            <person name="Gui C."/>
            <person name="Meng S."/>
            <person name="Li G."/>
            <person name="Viehrig K."/>
            <person name="Ye F."/>
            <person name="Su P."/>
            <person name="Kiefer A.F."/>
            <person name="Nichols A."/>
            <person name="Cepeda A.J."/>
            <person name="Yan W."/>
            <person name="Fan B."/>
            <person name="Jiang Y."/>
            <person name="Adhikari A."/>
            <person name="Zheng C.-J."/>
            <person name="Schuster L."/>
            <person name="Cowan T.M."/>
            <person name="Smanski M.J."/>
            <person name="Chevrette M.G."/>
            <person name="De Carvalho L.P.S."/>
            <person name="Shen B."/>
        </authorList>
    </citation>
    <scope>NUCLEOTIDE SEQUENCE [LARGE SCALE GENOMIC DNA]</scope>
    <source>
        <strain evidence="3 4">NPDC004045</strain>
    </source>
</reference>
<accession>A0ABW6PXX1</accession>
<dbReference type="InterPro" id="IPR010621">
    <property type="entry name" value="DUF1214"/>
</dbReference>